<comment type="catalytic activity">
    <reaction evidence="9">
        <text>L-arginyl-L-alpha-amino acid(out) = L-arginyl-L-alpha-amino acid(in)</text>
        <dbReference type="Rhea" id="RHEA:79371"/>
        <dbReference type="ChEBI" id="CHEBI:84315"/>
    </reaction>
</comment>
<feature type="region of interest" description="Disordered" evidence="19">
    <location>
        <begin position="477"/>
        <end position="586"/>
    </location>
</feature>
<feature type="transmembrane region" description="Helical" evidence="20">
    <location>
        <begin position="57"/>
        <end position="76"/>
    </location>
</feature>
<evidence type="ECO:0000256" key="16">
    <source>
        <dbReference type="ARBA" id="ARBA00045018"/>
    </source>
</evidence>
<dbReference type="AlphaFoldDB" id="A0A164U746"/>
<comment type="catalytic activity">
    <reaction evidence="10">
        <text>L-lysyl-L-lysine(out) = L-lysyl-L-lysine(in)</text>
        <dbReference type="Rhea" id="RHEA:79403"/>
        <dbReference type="ChEBI" id="CHEBI:229956"/>
    </reaction>
</comment>
<evidence type="ECO:0000256" key="12">
    <source>
        <dbReference type="ARBA" id="ARBA00044912"/>
    </source>
</evidence>
<dbReference type="PANTHER" id="PTHR23512">
    <property type="entry name" value="MAJOR FACILITATOR SUPERFAMILY DOMAIN-CONTAINING PROTEIN 1"/>
    <property type="match status" value="1"/>
</dbReference>
<comment type="catalytic activity">
    <reaction evidence="2">
        <text>L-lysyl-L-alanine(out) = L-lysyl-L-alanine(in)</text>
        <dbReference type="Rhea" id="RHEA:79399"/>
        <dbReference type="ChEBI" id="CHEBI:229954"/>
    </reaction>
</comment>
<comment type="subcellular location">
    <subcellularLocation>
        <location evidence="1">Membrane</location>
        <topology evidence="1">Multi-pass membrane protein</topology>
    </subcellularLocation>
</comment>
<feature type="transmembrane region" description="Helical" evidence="20">
    <location>
        <begin position="320"/>
        <end position="340"/>
    </location>
</feature>
<name>A0A164U746_9AGAM</name>
<evidence type="ECO:0000256" key="3">
    <source>
        <dbReference type="ARBA" id="ARBA00044878"/>
    </source>
</evidence>
<dbReference type="EMBL" id="KV419408">
    <property type="protein sequence ID" value="KZS92980.1"/>
    <property type="molecule type" value="Genomic_DNA"/>
</dbReference>
<dbReference type="SUPFAM" id="SSF103473">
    <property type="entry name" value="MFS general substrate transporter"/>
    <property type="match status" value="1"/>
</dbReference>
<accession>A0A164U746</accession>
<evidence type="ECO:0000256" key="2">
    <source>
        <dbReference type="ARBA" id="ARBA00044876"/>
    </source>
</evidence>
<comment type="catalytic activity">
    <reaction evidence="14">
        <text>L-lysyl-glycine(out) = L-lysyl-glycine(in)</text>
        <dbReference type="Rhea" id="RHEA:79407"/>
        <dbReference type="ChEBI" id="CHEBI:191202"/>
    </reaction>
</comment>
<evidence type="ECO:0000256" key="5">
    <source>
        <dbReference type="ARBA" id="ARBA00044884"/>
    </source>
</evidence>
<keyword evidence="20" id="KW-0472">Membrane</keyword>
<evidence type="ECO:0000256" key="4">
    <source>
        <dbReference type="ARBA" id="ARBA00044881"/>
    </source>
</evidence>
<keyword evidence="20" id="KW-1133">Transmembrane helix</keyword>
<proteinExistence type="predicted"/>
<comment type="catalytic activity">
    <reaction evidence="3">
        <text>L-histidyl-glycine(out) = L-histidyl-glycine(in)</text>
        <dbReference type="Rhea" id="RHEA:79395"/>
        <dbReference type="ChEBI" id="CHEBI:229957"/>
    </reaction>
</comment>
<feature type="compositionally biased region" description="Basic and acidic residues" evidence="19">
    <location>
        <begin position="482"/>
        <end position="511"/>
    </location>
</feature>
<evidence type="ECO:0000256" key="6">
    <source>
        <dbReference type="ARBA" id="ARBA00044891"/>
    </source>
</evidence>
<feature type="transmembrane region" description="Helical" evidence="20">
    <location>
        <begin position="109"/>
        <end position="129"/>
    </location>
</feature>
<feature type="transmembrane region" description="Helical" evidence="20">
    <location>
        <begin position="352"/>
        <end position="372"/>
    </location>
</feature>
<evidence type="ECO:0000256" key="18">
    <source>
        <dbReference type="ARBA" id="ARBA00046376"/>
    </source>
</evidence>
<comment type="catalytic activity">
    <reaction evidence="11">
        <text>L-arginyl-glycine(out) = L-arginyl-glycine(in)</text>
        <dbReference type="Rhea" id="RHEA:79391"/>
        <dbReference type="ChEBI" id="CHEBI:229955"/>
    </reaction>
</comment>
<dbReference type="OrthoDB" id="10255148at2759"/>
<feature type="transmembrane region" description="Helical" evidence="20">
    <location>
        <begin position="83"/>
        <end position="103"/>
    </location>
</feature>
<sequence length="623" mass="67582">MFDSAYSFSWRAFLIRALALLCACSLSIGSHYASYILGPIKSRLAKEMGTSNSEFSLLIAAYSLNSTWTPLVGGLLASRLGTAWSSILATSLIFSGQVILLLGDLAGSVKGMAVGMFIFGLGVSPLAVVQETIIVRFFKSHGLGVSLAMGLVAGKGASFISASTSYPLSSHFGPHAPFVVSTFLTGVSFAINLVYLSSSSWLARGSGIELEAAELDREARRNVTAERFSEAEALQIVAEKKRVRLKDMSKLGDTFWAYIAINVLCGMIWSPFTHLSANIIENRYSLTELQAGQQASLLLAGSIFLYPLCGYITDRVKDGLVVHWLFVASSVLTLLCYLWLSAPPSLTVTPLPAMISFGLGHGFSTLLLVLIVPRLVPLKYVSTALGAHKSIEQSGSTISQTLAGLALDRASWRKQTPAQGRQPNQDAIQLVLNCFLSVNGLQSAGTLLLWRLDFVKRRAAQRRVSIAEYQPVPSASIDEVDFDRTSMEDAEDRSADTKPVEGPRELRRETDEASPLSDQVDDNESAYFDDDCDVRGPTRSDGGSQPHRARPLLANSSKVLRAPYLLSPSRNPSRRHRNHPGLAKGSAEKKRAKIAVWLCAGLVACTWILFMGTAFVELRGHDA</sequence>
<comment type="catalytic activity">
    <reaction evidence="13">
        <text>L-alanyl-L-lysine(out) = L-alanyl-L-lysine(in)</text>
        <dbReference type="Rhea" id="RHEA:79415"/>
        <dbReference type="ChEBI" id="CHEBI:192470"/>
    </reaction>
</comment>
<dbReference type="STRING" id="1314777.A0A164U746"/>
<feature type="transmembrane region" description="Helical" evidence="20">
    <location>
        <begin position="594"/>
        <end position="616"/>
    </location>
</feature>
<evidence type="ECO:0000256" key="13">
    <source>
        <dbReference type="ARBA" id="ARBA00044919"/>
    </source>
</evidence>
<evidence type="ECO:0000313" key="21">
    <source>
        <dbReference type="EMBL" id="KZS92980.1"/>
    </source>
</evidence>
<feature type="transmembrane region" description="Helical" evidence="20">
    <location>
        <begin position="141"/>
        <end position="163"/>
    </location>
</feature>
<evidence type="ECO:0000256" key="10">
    <source>
        <dbReference type="ARBA" id="ARBA00044900"/>
    </source>
</evidence>
<dbReference type="GO" id="GO:0016020">
    <property type="term" value="C:membrane"/>
    <property type="evidence" value="ECO:0007669"/>
    <property type="project" value="UniProtKB-SubCell"/>
</dbReference>
<evidence type="ECO:0000256" key="1">
    <source>
        <dbReference type="ARBA" id="ARBA00004141"/>
    </source>
</evidence>
<comment type="subunit">
    <text evidence="18">Homodimer. Interacts with lysosomal protein GLMP (via lumenal domain); the interaction starts while both proteins are still in the endoplasmic reticulum and is required for stabilization of MFSD1 in lysosomes but has no direct effect on its targeting to lysosomes or transporter activity.</text>
</comment>
<dbReference type="InterPro" id="IPR011701">
    <property type="entry name" value="MFS"/>
</dbReference>
<dbReference type="PANTHER" id="PTHR23512:SF12">
    <property type="entry name" value="TRANSPORTER, PUTATIVE (AFU_ORTHOLOGUE AFUA_4G00260)-RELATED"/>
    <property type="match status" value="1"/>
</dbReference>
<organism evidence="21 22">
    <name type="scientific">Sistotremastrum niveocremeum HHB9708</name>
    <dbReference type="NCBI Taxonomy" id="1314777"/>
    <lineage>
        <taxon>Eukaryota</taxon>
        <taxon>Fungi</taxon>
        <taxon>Dikarya</taxon>
        <taxon>Basidiomycota</taxon>
        <taxon>Agaricomycotina</taxon>
        <taxon>Agaricomycetes</taxon>
        <taxon>Sistotremastrales</taxon>
        <taxon>Sistotremastraceae</taxon>
        <taxon>Sertulicium</taxon>
        <taxon>Sertulicium niveocremeum</taxon>
    </lineage>
</organism>
<keyword evidence="22" id="KW-1185">Reference proteome</keyword>
<feature type="transmembrane region" description="Helical" evidence="20">
    <location>
        <begin position="295"/>
        <end position="313"/>
    </location>
</feature>
<gene>
    <name evidence="21" type="ORF">SISNIDRAFT_411829</name>
</gene>
<comment type="catalytic activity">
    <reaction evidence="12">
        <text>L-histidyl-L-alpha-amino acid(out) = L-histidyl-L-alpha-amino acid(in)</text>
        <dbReference type="Rhea" id="RHEA:79379"/>
        <dbReference type="ChEBI" id="CHEBI:229964"/>
    </reaction>
</comment>
<comment type="catalytic activity">
    <reaction evidence="4">
        <text>L-alpha-aminoacyl-L-arginine(out) = L-alpha-aminoacyl-L-arginine(in)</text>
        <dbReference type="Rhea" id="RHEA:79367"/>
        <dbReference type="ChEBI" id="CHEBI:229968"/>
    </reaction>
</comment>
<comment type="function">
    <text evidence="17">Lysosomal dipeptide uniporter that selectively exports lysine, arginine or histidine-containing dipeptides with a net positive charge from the lysosome lumen into the cytosol. Could play a role in a specific type of protein O-glycosylation indirectly regulating macrophages migration and tissue invasion. Also essential for liver homeostasis.</text>
</comment>
<reference evidence="21 22" key="1">
    <citation type="journal article" date="2016" name="Mol. Biol. Evol.">
        <title>Comparative Genomics of Early-Diverging Mushroom-Forming Fungi Provides Insights into the Origins of Lignocellulose Decay Capabilities.</title>
        <authorList>
            <person name="Nagy L.G."/>
            <person name="Riley R."/>
            <person name="Tritt A."/>
            <person name="Adam C."/>
            <person name="Daum C."/>
            <person name="Floudas D."/>
            <person name="Sun H."/>
            <person name="Yadav J.S."/>
            <person name="Pangilinan J."/>
            <person name="Larsson K.H."/>
            <person name="Matsuura K."/>
            <person name="Barry K."/>
            <person name="Labutti K."/>
            <person name="Kuo R."/>
            <person name="Ohm R.A."/>
            <person name="Bhattacharya S.S."/>
            <person name="Shirouzu T."/>
            <person name="Yoshinaga Y."/>
            <person name="Martin F.M."/>
            <person name="Grigoriev I.V."/>
            <person name="Hibbett D.S."/>
        </authorList>
    </citation>
    <scope>NUCLEOTIDE SEQUENCE [LARGE SCALE GENOMIC DNA]</scope>
    <source>
        <strain evidence="21 22">HHB9708</strain>
    </source>
</reference>
<evidence type="ECO:0000256" key="7">
    <source>
        <dbReference type="ARBA" id="ARBA00044893"/>
    </source>
</evidence>
<dbReference type="InterPro" id="IPR036259">
    <property type="entry name" value="MFS_trans_sf"/>
</dbReference>
<evidence type="ECO:0000256" key="14">
    <source>
        <dbReference type="ARBA" id="ARBA00044924"/>
    </source>
</evidence>
<dbReference type="GO" id="GO:0022857">
    <property type="term" value="F:transmembrane transporter activity"/>
    <property type="evidence" value="ECO:0007669"/>
    <property type="project" value="InterPro"/>
</dbReference>
<dbReference type="Pfam" id="PF07690">
    <property type="entry name" value="MFS_1"/>
    <property type="match status" value="1"/>
</dbReference>
<dbReference type="Proteomes" id="UP000076722">
    <property type="component" value="Unassembled WGS sequence"/>
</dbReference>
<keyword evidence="20" id="KW-0812">Transmembrane</keyword>
<dbReference type="Gene3D" id="1.20.1250.20">
    <property type="entry name" value="MFS general substrate transporter like domains"/>
    <property type="match status" value="1"/>
</dbReference>
<evidence type="ECO:0000256" key="11">
    <source>
        <dbReference type="ARBA" id="ARBA00044903"/>
    </source>
</evidence>
<feature type="transmembrane region" description="Helical" evidence="20">
    <location>
        <begin position="175"/>
        <end position="196"/>
    </location>
</feature>
<comment type="catalytic activity">
    <reaction evidence="7">
        <text>L-alpha-aminoacyl-L-lysine(out) = L-alpha-aminoacyl-L-lysine(in)</text>
        <dbReference type="Rhea" id="RHEA:79383"/>
        <dbReference type="ChEBI" id="CHEBI:229966"/>
    </reaction>
</comment>
<evidence type="ECO:0000256" key="19">
    <source>
        <dbReference type="SAM" id="MobiDB-lite"/>
    </source>
</evidence>
<comment type="catalytic activity">
    <reaction evidence="8">
        <text>L-aspartyl-L-lysine(out) = L-aspartyl-L-lysine(in)</text>
        <dbReference type="Rhea" id="RHEA:79411"/>
        <dbReference type="ChEBI" id="CHEBI:229953"/>
    </reaction>
</comment>
<evidence type="ECO:0000313" key="22">
    <source>
        <dbReference type="Proteomes" id="UP000076722"/>
    </source>
</evidence>
<comment type="catalytic activity">
    <reaction evidence="6">
        <text>L-lysyl-L-alpha-amino acid(out) = L-lysyl-L-alpha-amino acid(in)</text>
        <dbReference type="Rhea" id="RHEA:79387"/>
        <dbReference type="ChEBI" id="CHEBI:229965"/>
    </reaction>
</comment>
<feature type="transmembrane region" description="Helical" evidence="20">
    <location>
        <begin position="255"/>
        <end position="275"/>
    </location>
</feature>
<evidence type="ECO:0000256" key="17">
    <source>
        <dbReference type="ARBA" id="ARBA00045709"/>
    </source>
</evidence>
<evidence type="ECO:0000256" key="20">
    <source>
        <dbReference type="SAM" id="Phobius"/>
    </source>
</evidence>
<protein>
    <recommendedName>
        <fullName evidence="15">Lysosomal dipeptide transporter MFSD1</fullName>
    </recommendedName>
    <alternativeName>
        <fullName evidence="16">Major facilitator superfamily domain-containing protein 1</fullName>
    </alternativeName>
</protein>
<evidence type="ECO:0000256" key="9">
    <source>
        <dbReference type="ARBA" id="ARBA00044899"/>
    </source>
</evidence>
<evidence type="ECO:0000256" key="15">
    <source>
        <dbReference type="ARBA" id="ARBA00044985"/>
    </source>
</evidence>
<dbReference type="InterPro" id="IPR052187">
    <property type="entry name" value="MFSD1"/>
</dbReference>
<evidence type="ECO:0000256" key="8">
    <source>
        <dbReference type="ARBA" id="ARBA00044898"/>
    </source>
</evidence>
<feature type="compositionally biased region" description="Acidic residues" evidence="19">
    <location>
        <begin position="519"/>
        <end position="532"/>
    </location>
</feature>
<comment type="catalytic activity">
    <reaction evidence="5">
        <text>L-alpha-aminoacyl-L-histidine(out) = L-alpha-aminoacyl-L-histidine(in)</text>
        <dbReference type="Rhea" id="RHEA:79375"/>
        <dbReference type="ChEBI" id="CHEBI:229967"/>
    </reaction>
</comment>